<evidence type="ECO:0000313" key="10">
    <source>
        <dbReference type="Proteomes" id="UP001276659"/>
    </source>
</evidence>
<evidence type="ECO:0000256" key="6">
    <source>
        <dbReference type="ARBA" id="ARBA00023242"/>
    </source>
</evidence>
<evidence type="ECO:0000256" key="8">
    <source>
        <dbReference type="SAM" id="MobiDB-lite"/>
    </source>
</evidence>
<protein>
    <submittedName>
        <fullName evidence="9">Uncharacterized protein</fullName>
    </submittedName>
</protein>
<keyword evidence="4" id="KW-0747">Spliceosome</keyword>
<keyword evidence="6" id="KW-0539">Nucleus</keyword>
<dbReference type="GO" id="GO:0000974">
    <property type="term" value="C:Prp19 complex"/>
    <property type="evidence" value="ECO:0007669"/>
    <property type="project" value="TreeGrafter"/>
</dbReference>
<comment type="subcellular location">
    <subcellularLocation>
        <location evidence="1">Nucleus</location>
    </subcellularLocation>
</comment>
<sequence length="205" mass="22469">MPLITAYHDSLPYIDRPPTPTSTSTAHALIRSSLSPDTSSKTHPLLPEPPDISHSPLIQSELSRIASKTPLTGIDLSRYEATPSLDADTDPAQARETLKAAYTNASYLTLRLQALELLEKFGKNAWLVGNSQLEDILRDMEKELVETRGRVEGVNRERKGAQEGARGALEGAEGAWRRGVGELVEVGVAVQGVEGEYREELRRRG</sequence>
<proteinExistence type="inferred from homology"/>
<dbReference type="GO" id="GO:0071013">
    <property type="term" value="C:catalytic step 2 spliceosome"/>
    <property type="evidence" value="ECO:0007669"/>
    <property type="project" value="TreeGrafter"/>
</dbReference>
<dbReference type="InterPro" id="IPR008409">
    <property type="entry name" value="SPF27"/>
</dbReference>
<evidence type="ECO:0000256" key="4">
    <source>
        <dbReference type="ARBA" id="ARBA00022728"/>
    </source>
</evidence>
<dbReference type="Pfam" id="PF05700">
    <property type="entry name" value="BCAS2"/>
    <property type="match status" value="1"/>
</dbReference>
<dbReference type="Proteomes" id="UP001276659">
    <property type="component" value="Unassembled WGS sequence"/>
</dbReference>
<dbReference type="GO" id="GO:0071011">
    <property type="term" value="C:precatalytic spliceosome"/>
    <property type="evidence" value="ECO:0007669"/>
    <property type="project" value="TreeGrafter"/>
</dbReference>
<comment type="caution">
    <text evidence="9">The sequence shown here is derived from an EMBL/GenBank/DDBJ whole genome shotgun (WGS) entry which is preliminary data.</text>
</comment>
<dbReference type="AlphaFoldDB" id="A0AAD9Z840"/>
<keyword evidence="7" id="KW-0175">Coiled coil</keyword>
<reference evidence="9" key="1">
    <citation type="submission" date="2022-11" db="EMBL/GenBank/DDBJ databases">
        <title>Chromosomal genome sequence assembly and mating type (MAT) locus characterization of the leprose asexual lichenized fungus Lepraria neglecta (Nyl.) Erichsen.</title>
        <authorList>
            <person name="Allen J.L."/>
            <person name="Pfeffer B."/>
        </authorList>
    </citation>
    <scope>NUCLEOTIDE SEQUENCE</scope>
    <source>
        <strain evidence="9">Allen 5258</strain>
    </source>
</reference>
<gene>
    <name evidence="9" type="ORF">OEA41_006599</name>
</gene>
<feature type="region of interest" description="Disordered" evidence="8">
    <location>
        <begin position="34"/>
        <end position="54"/>
    </location>
</feature>
<evidence type="ECO:0000256" key="2">
    <source>
        <dbReference type="ARBA" id="ARBA00010788"/>
    </source>
</evidence>
<organism evidence="9 10">
    <name type="scientific">Lepraria neglecta</name>
    <dbReference type="NCBI Taxonomy" id="209136"/>
    <lineage>
        <taxon>Eukaryota</taxon>
        <taxon>Fungi</taxon>
        <taxon>Dikarya</taxon>
        <taxon>Ascomycota</taxon>
        <taxon>Pezizomycotina</taxon>
        <taxon>Lecanoromycetes</taxon>
        <taxon>OSLEUM clade</taxon>
        <taxon>Lecanoromycetidae</taxon>
        <taxon>Lecanorales</taxon>
        <taxon>Lecanorineae</taxon>
        <taxon>Stereocaulaceae</taxon>
        <taxon>Lepraria</taxon>
    </lineage>
</organism>
<evidence type="ECO:0000256" key="3">
    <source>
        <dbReference type="ARBA" id="ARBA00022664"/>
    </source>
</evidence>
<dbReference type="PANTHER" id="PTHR13296:SF0">
    <property type="entry name" value="PRE-MRNA-SPLICING FACTOR SPF27"/>
    <property type="match status" value="1"/>
</dbReference>
<keyword evidence="5" id="KW-0508">mRNA splicing</keyword>
<evidence type="ECO:0000256" key="1">
    <source>
        <dbReference type="ARBA" id="ARBA00004123"/>
    </source>
</evidence>
<evidence type="ECO:0000313" key="9">
    <source>
        <dbReference type="EMBL" id="KAK3173270.1"/>
    </source>
</evidence>
<evidence type="ECO:0000256" key="5">
    <source>
        <dbReference type="ARBA" id="ARBA00023187"/>
    </source>
</evidence>
<keyword evidence="10" id="KW-1185">Reference proteome</keyword>
<keyword evidence="3" id="KW-0507">mRNA processing</keyword>
<comment type="similarity">
    <text evidence="2">Belongs to the SPF27 family.</text>
</comment>
<dbReference type="GO" id="GO:0008380">
    <property type="term" value="P:RNA splicing"/>
    <property type="evidence" value="ECO:0007669"/>
    <property type="project" value="UniProtKB-KW"/>
</dbReference>
<feature type="coiled-coil region" evidence="7">
    <location>
        <begin position="130"/>
        <end position="157"/>
    </location>
</feature>
<name>A0AAD9Z840_9LECA</name>
<dbReference type="PANTHER" id="PTHR13296">
    <property type="entry name" value="BCAS2 PROTEIN"/>
    <property type="match status" value="1"/>
</dbReference>
<dbReference type="GO" id="GO:0006397">
    <property type="term" value="P:mRNA processing"/>
    <property type="evidence" value="ECO:0007669"/>
    <property type="project" value="UniProtKB-KW"/>
</dbReference>
<accession>A0AAD9Z840</accession>
<dbReference type="EMBL" id="JASNWA010000007">
    <property type="protein sequence ID" value="KAK3173270.1"/>
    <property type="molecule type" value="Genomic_DNA"/>
</dbReference>
<evidence type="ECO:0000256" key="7">
    <source>
        <dbReference type="SAM" id="Coils"/>
    </source>
</evidence>